<reference evidence="2" key="1">
    <citation type="journal article" date="2014" name="Int. J. Syst. Evol. Microbiol.">
        <title>Complete genome sequence of Corynebacterium casei LMG S-19264T (=DSM 44701T), isolated from a smear-ripened cheese.</title>
        <authorList>
            <consortium name="US DOE Joint Genome Institute (JGI-PGF)"/>
            <person name="Walter F."/>
            <person name="Albersmeier A."/>
            <person name="Kalinowski J."/>
            <person name="Ruckert C."/>
        </authorList>
    </citation>
    <scope>NUCLEOTIDE SEQUENCE</scope>
    <source>
        <strain evidence="2">JCM 4434</strain>
    </source>
</reference>
<comment type="caution">
    <text evidence="2">The sequence shown here is derived from an EMBL/GenBank/DDBJ whole genome shotgun (WGS) entry which is preliminary data.</text>
</comment>
<reference evidence="2" key="2">
    <citation type="submission" date="2020-09" db="EMBL/GenBank/DDBJ databases">
        <authorList>
            <person name="Sun Q."/>
            <person name="Ohkuma M."/>
        </authorList>
    </citation>
    <scope>NUCLEOTIDE SEQUENCE</scope>
    <source>
        <strain evidence="2">JCM 4434</strain>
    </source>
</reference>
<feature type="region of interest" description="Disordered" evidence="1">
    <location>
        <begin position="56"/>
        <end position="88"/>
    </location>
</feature>
<evidence type="ECO:0000313" key="2">
    <source>
        <dbReference type="EMBL" id="GGV06838.1"/>
    </source>
</evidence>
<accession>A0A8H9I123</accession>
<sequence>MLSVSVARVCGMATVIFVDETTSGVRRDAWRLAVAEERLTLRELIRRRVHREVAEHDAGRSGAFHGPVQPTAAERTLNGDHRRPEDRAVDPERQFLDAVEAFGRNGFLVLVGDRQIEDLDAELDLRADTEVCFLKLVPLVGG</sequence>
<dbReference type="EMBL" id="BMUB01000041">
    <property type="protein sequence ID" value="GGV06838.1"/>
    <property type="molecule type" value="Genomic_DNA"/>
</dbReference>
<evidence type="ECO:0000256" key="1">
    <source>
        <dbReference type="SAM" id="MobiDB-lite"/>
    </source>
</evidence>
<dbReference type="Proteomes" id="UP000610124">
    <property type="component" value="Unassembled WGS sequence"/>
</dbReference>
<protein>
    <submittedName>
        <fullName evidence="2">Uncharacterized protein</fullName>
    </submittedName>
</protein>
<gene>
    <name evidence="2" type="ORF">GCM10010502_72390</name>
</gene>
<dbReference type="AlphaFoldDB" id="A0A8H9I123"/>
<feature type="compositionally biased region" description="Basic and acidic residues" evidence="1">
    <location>
        <begin position="77"/>
        <end position="88"/>
    </location>
</feature>
<proteinExistence type="predicted"/>
<name>A0A8H9I123_KITAU</name>
<evidence type="ECO:0000313" key="3">
    <source>
        <dbReference type="Proteomes" id="UP000610124"/>
    </source>
</evidence>
<organism evidence="2 3">
    <name type="scientific">Kitasatospora aureofaciens</name>
    <name type="common">Streptomyces aureofaciens</name>
    <dbReference type="NCBI Taxonomy" id="1894"/>
    <lineage>
        <taxon>Bacteria</taxon>
        <taxon>Bacillati</taxon>
        <taxon>Actinomycetota</taxon>
        <taxon>Actinomycetes</taxon>
        <taxon>Kitasatosporales</taxon>
        <taxon>Streptomycetaceae</taxon>
        <taxon>Kitasatospora</taxon>
    </lineage>
</organism>